<dbReference type="STRING" id="504805.SAMN05421505_102171"/>
<evidence type="ECO:0000313" key="3">
    <source>
        <dbReference type="Proteomes" id="UP000198923"/>
    </source>
</evidence>
<organism evidence="2 3">
    <name type="scientific">Sinosporangium album</name>
    <dbReference type="NCBI Taxonomy" id="504805"/>
    <lineage>
        <taxon>Bacteria</taxon>
        <taxon>Bacillati</taxon>
        <taxon>Actinomycetota</taxon>
        <taxon>Actinomycetes</taxon>
        <taxon>Streptosporangiales</taxon>
        <taxon>Streptosporangiaceae</taxon>
        <taxon>Sinosporangium</taxon>
    </lineage>
</organism>
<dbReference type="Proteomes" id="UP000198923">
    <property type="component" value="Unassembled WGS sequence"/>
</dbReference>
<proteinExistence type="predicted"/>
<protein>
    <submittedName>
        <fullName evidence="2">Uncharacterized protein</fullName>
    </submittedName>
</protein>
<accession>A0A1G7S548</accession>
<name>A0A1G7S548_9ACTN</name>
<sequence length="60" mass="6612">MPKAQKISARPHDEAGPASPMRPAPLFSWPRQEGPVAGAESWVSTQYTHLPAPVDYLKTR</sequence>
<feature type="region of interest" description="Disordered" evidence="1">
    <location>
        <begin position="1"/>
        <end position="33"/>
    </location>
</feature>
<gene>
    <name evidence="2" type="ORF">SAMN05421505_102171</name>
</gene>
<evidence type="ECO:0000256" key="1">
    <source>
        <dbReference type="SAM" id="MobiDB-lite"/>
    </source>
</evidence>
<reference evidence="2 3" key="1">
    <citation type="submission" date="2016-10" db="EMBL/GenBank/DDBJ databases">
        <authorList>
            <person name="de Groot N.N."/>
        </authorList>
    </citation>
    <scope>NUCLEOTIDE SEQUENCE [LARGE SCALE GENOMIC DNA]</scope>
    <source>
        <strain evidence="2 3">CPCC 201354</strain>
    </source>
</reference>
<evidence type="ECO:0000313" key="2">
    <source>
        <dbReference type="EMBL" id="SDG18155.1"/>
    </source>
</evidence>
<dbReference type="EMBL" id="FNCN01000002">
    <property type="protein sequence ID" value="SDG18155.1"/>
    <property type="molecule type" value="Genomic_DNA"/>
</dbReference>
<keyword evidence="3" id="KW-1185">Reference proteome</keyword>
<dbReference type="AlphaFoldDB" id="A0A1G7S548"/>